<evidence type="ECO:0000259" key="6">
    <source>
        <dbReference type="Pfam" id="PF02931"/>
    </source>
</evidence>
<comment type="caution">
    <text evidence="7">The sequence shown here is derived from an EMBL/GenBank/DDBJ whole genome shotgun (WGS) entry which is preliminary data.</text>
</comment>
<feature type="transmembrane region" description="Helical" evidence="5">
    <location>
        <begin position="279"/>
        <end position="297"/>
    </location>
</feature>
<dbReference type="Pfam" id="PF02931">
    <property type="entry name" value="Neur_chan_LBD"/>
    <property type="match status" value="1"/>
</dbReference>
<dbReference type="SUPFAM" id="SSF63712">
    <property type="entry name" value="Nicotinic receptor ligand binding domain-like"/>
    <property type="match status" value="1"/>
</dbReference>
<sequence length="433" mass="50425">MRVYDRLVIFCVVFQQCASHLEDFGTTQTGPKQMWNETTLDKLKKDLFMNYDKYARPQQHYNSTNVKFGMAAIHLETNELKSTVTISSWLRLVWTDSKLKWNESDYGGISVARIAEHEIWQPDIFLYNSVSGGEPITKVNAPNVLIYPNGEVLWVPTTKLTVLCEFNLRHWPFDTQHCFFKFGSWTHNGNEISIQLYNNKKFVDVSDYTPRAWIISNTSAEQFSKMYDCCLEPYHEVLFNLTLVRNYQSYKALIVTPAVAITLLILMQFWLPLRAEERLILNCLTLIVDLMFLLYFTNHISAAGSNTPIIVIFYSTCLFMMCLTMATNILIFTLFKKTRAGSLPWVMKKYLQGNLGKFLLLNYYFEKDSCSSESQKNENEQNPQFARSTAAPYKAQVCSWKYNEQDMLTLAMDRIFFIVYSVVYIFIGFIYLL</sequence>
<feature type="transmembrane region" description="Helical" evidence="5">
    <location>
        <begin position="309"/>
        <end position="335"/>
    </location>
</feature>
<keyword evidence="2 5" id="KW-0812">Transmembrane</keyword>
<dbReference type="AlphaFoldDB" id="A0A8K0D4Z3"/>
<dbReference type="EMBL" id="VTPC01002872">
    <property type="protein sequence ID" value="KAF2899334.1"/>
    <property type="molecule type" value="Genomic_DNA"/>
</dbReference>
<protein>
    <recommendedName>
        <fullName evidence="6">Neurotransmitter-gated ion-channel ligand-binding domain-containing protein</fullName>
    </recommendedName>
</protein>
<evidence type="ECO:0000256" key="1">
    <source>
        <dbReference type="ARBA" id="ARBA00004141"/>
    </source>
</evidence>
<dbReference type="GO" id="GO:0004888">
    <property type="term" value="F:transmembrane signaling receptor activity"/>
    <property type="evidence" value="ECO:0007669"/>
    <property type="project" value="InterPro"/>
</dbReference>
<evidence type="ECO:0000256" key="5">
    <source>
        <dbReference type="SAM" id="Phobius"/>
    </source>
</evidence>
<gene>
    <name evidence="7" type="ORF">ILUMI_06839</name>
</gene>
<dbReference type="InterPro" id="IPR036719">
    <property type="entry name" value="Neuro-gated_channel_TM_sf"/>
</dbReference>
<keyword evidence="4 5" id="KW-0472">Membrane</keyword>
<dbReference type="Gene3D" id="2.70.170.10">
    <property type="entry name" value="Neurotransmitter-gated ion-channel ligand-binding domain"/>
    <property type="match status" value="1"/>
</dbReference>
<evidence type="ECO:0000313" key="8">
    <source>
        <dbReference type="Proteomes" id="UP000801492"/>
    </source>
</evidence>
<organism evidence="7 8">
    <name type="scientific">Ignelater luminosus</name>
    <name type="common">Cucubano</name>
    <name type="synonym">Pyrophorus luminosus</name>
    <dbReference type="NCBI Taxonomy" id="2038154"/>
    <lineage>
        <taxon>Eukaryota</taxon>
        <taxon>Metazoa</taxon>
        <taxon>Ecdysozoa</taxon>
        <taxon>Arthropoda</taxon>
        <taxon>Hexapoda</taxon>
        <taxon>Insecta</taxon>
        <taxon>Pterygota</taxon>
        <taxon>Neoptera</taxon>
        <taxon>Endopterygota</taxon>
        <taxon>Coleoptera</taxon>
        <taxon>Polyphaga</taxon>
        <taxon>Elateriformia</taxon>
        <taxon>Elateroidea</taxon>
        <taxon>Elateridae</taxon>
        <taxon>Agrypninae</taxon>
        <taxon>Pyrophorini</taxon>
        <taxon>Ignelater</taxon>
    </lineage>
</organism>
<evidence type="ECO:0000313" key="7">
    <source>
        <dbReference type="EMBL" id="KAF2899334.1"/>
    </source>
</evidence>
<dbReference type="GO" id="GO:0016020">
    <property type="term" value="C:membrane"/>
    <property type="evidence" value="ECO:0007669"/>
    <property type="project" value="UniProtKB-SubCell"/>
</dbReference>
<dbReference type="FunFam" id="2.70.170.10:FF:000028">
    <property type="entry name" value="AcetylCholine Receptor"/>
    <property type="match status" value="1"/>
</dbReference>
<keyword evidence="8" id="KW-1185">Reference proteome</keyword>
<dbReference type="InterPro" id="IPR038050">
    <property type="entry name" value="Neuro_actylchol_rec"/>
</dbReference>
<dbReference type="Gene3D" id="1.20.58.390">
    <property type="entry name" value="Neurotransmitter-gated ion-channel transmembrane domain"/>
    <property type="match status" value="1"/>
</dbReference>
<feature type="transmembrane region" description="Helical" evidence="5">
    <location>
        <begin position="252"/>
        <end position="272"/>
    </location>
</feature>
<dbReference type="InterPro" id="IPR036734">
    <property type="entry name" value="Neur_chan_lig-bd_sf"/>
</dbReference>
<reference evidence="7" key="1">
    <citation type="submission" date="2019-08" db="EMBL/GenBank/DDBJ databases">
        <title>The genome of the North American firefly Photinus pyralis.</title>
        <authorList>
            <consortium name="Photinus pyralis genome working group"/>
            <person name="Fallon T.R."/>
            <person name="Sander Lower S.E."/>
            <person name="Weng J.-K."/>
        </authorList>
    </citation>
    <scope>NUCLEOTIDE SEQUENCE</scope>
    <source>
        <strain evidence="7">TRF0915ILg1</strain>
        <tissue evidence="7">Whole body</tissue>
    </source>
</reference>
<evidence type="ECO:0000256" key="2">
    <source>
        <dbReference type="ARBA" id="ARBA00022692"/>
    </source>
</evidence>
<dbReference type="InterPro" id="IPR006202">
    <property type="entry name" value="Neur_chan_lig-bd"/>
</dbReference>
<comment type="subcellular location">
    <subcellularLocation>
        <location evidence="1">Membrane</location>
        <topology evidence="1">Multi-pass membrane protein</topology>
    </subcellularLocation>
</comment>
<feature type="transmembrane region" description="Helical" evidence="5">
    <location>
        <begin position="415"/>
        <end position="432"/>
    </location>
</feature>
<accession>A0A8K0D4Z3</accession>
<feature type="domain" description="Neurotransmitter-gated ion-channel ligand-binding" evidence="6">
    <location>
        <begin position="42"/>
        <end position="246"/>
    </location>
</feature>
<proteinExistence type="predicted"/>
<evidence type="ECO:0000256" key="4">
    <source>
        <dbReference type="ARBA" id="ARBA00023136"/>
    </source>
</evidence>
<dbReference type="SUPFAM" id="SSF90112">
    <property type="entry name" value="Neurotransmitter-gated ion-channel transmembrane pore"/>
    <property type="match status" value="1"/>
</dbReference>
<dbReference type="InterPro" id="IPR006201">
    <property type="entry name" value="Neur_channel"/>
</dbReference>
<name>A0A8K0D4Z3_IGNLU</name>
<dbReference type="CDD" id="cd18997">
    <property type="entry name" value="LGIC_ECD_nAChR"/>
    <property type="match status" value="1"/>
</dbReference>
<dbReference type="PANTHER" id="PTHR18945">
    <property type="entry name" value="NEUROTRANSMITTER GATED ION CHANNEL"/>
    <property type="match status" value="1"/>
</dbReference>
<evidence type="ECO:0000256" key="3">
    <source>
        <dbReference type="ARBA" id="ARBA00022989"/>
    </source>
</evidence>
<dbReference type="Proteomes" id="UP000801492">
    <property type="component" value="Unassembled WGS sequence"/>
</dbReference>
<keyword evidence="3 5" id="KW-1133">Transmembrane helix</keyword>
<dbReference type="PRINTS" id="PR00252">
    <property type="entry name" value="NRIONCHANNEL"/>
</dbReference>
<dbReference type="GO" id="GO:0005230">
    <property type="term" value="F:extracellular ligand-gated monoatomic ion channel activity"/>
    <property type="evidence" value="ECO:0007669"/>
    <property type="project" value="InterPro"/>
</dbReference>
<dbReference type="OrthoDB" id="410315at2759"/>